<dbReference type="InterPro" id="IPR000058">
    <property type="entry name" value="Znf_AN1"/>
</dbReference>
<dbReference type="InterPro" id="IPR029526">
    <property type="entry name" value="PGBD"/>
</dbReference>
<dbReference type="GO" id="GO:0008270">
    <property type="term" value="F:zinc ion binding"/>
    <property type="evidence" value="ECO:0007669"/>
    <property type="project" value="UniProtKB-KW"/>
</dbReference>
<evidence type="ECO:0000313" key="8">
    <source>
        <dbReference type="Proteomes" id="UP000299102"/>
    </source>
</evidence>
<evidence type="ECO:0000259" key="6">
    <source>
        <dbReference type="PROSITE" id="PS51039"/>
    </source>
</evidence>
<protein>
    <submittedName>
        <fullName evidence="7">AN1-type zinc finger protein 4</fullName>
    </submittedName>
</protein>
<gene>
    <name evidence="7" type="primary">Zfand4</name>
    <name evidence="7" type="ORF">EVAR_17002_1</name>
</gene>
<evidence type="ECO:0000256" key="4">
    <source>
        <dbReference type="PROSITE-ProRule" id="PRU00449"/>
    </source>
</evidence>
<feature type="compositionally biased region" description="Basic and acidic residues" evidence="5">
    <location>
        <begin position="210"/>
        <end position="226"/>
    </location>
</feature>
<feature type="domain" description="AN1-type" evidence="6">
    <location>
        <begin position="522"/>
        <end position="569"/>
    </location>
</feature>
<feature type="compositionally biased region" description="Basic residues" evidence="5">
    <location>
        <begin position="198"/>
        <end position="209"/>
    </location>
</feature>
<keyword evidence="8" id="KW-1185">Reference proteome</keyword>
<dbReference type="AlphaFoldDB" id="A0A4C1TVJ4"/>
<dbReference type="PROSITE" id="PS51039">
    <property type="entry name" value="ZF_AN1"/>
    <property type="match status" value="1"/>
</dbReference>
<keyword evidence="3" id="KW-0862">Zinc</keyword>
<feature type="region of interest" description="Disordered" evidence="5">
    <location>
        <begin position="467"/>
        <end position="489"/>
    </location>
</feature>
<dbReference type="Gene3D" id="4.10.1110.10">
    <property type="entry name" value="AN1-like Zinc finger"/>
    <property type="match status" value="1"/>
</dbReference>
<dbReference type="PANTHER" id="PTHR46728">
    <property type="entry name" value="AN1-TYPE ZINC FINGER PROTEIN 4"/>
    <property type="match status" value="1"/>
</dbReference>
<dbReference type="InterPro" id="IPR035896">
    <property type="entry name" value="AN1-like_Znf"/>
</dbReference>
<evidence type="ECO:0000313" key="7">
    <source>
        <dbReference type="EMBL" id="GBP18055.1"/>
    </source>
</evidence>
<dbReference type="EMBL" id="BGZK01000092">
    <property type="protein sequence ID" value="GBP18055.1"/>
    <property type="molecule type" value="Genomic_DNA"/>
</dbReference>
<name>A0A4C1TVJ4_EUMVA</name>
<evidence type="ECO:0000256" key="3">
    <source>
        <dbReference type="ARBA" id="ARBA00022833"/>
    </source>
</evidence>
<comment type="caution">
    <text evidence="7">The sequence shown here is derived from an EMBL/GenBank/DDBJ whole genome shotgun (WGS) entry which is preliminary data.</text>
</comment>
<feature type="region of interest" description="Disordered" evidence="5">
    <location>
        <begin position="397"/>
        <end position="439"/>
    </location>
</feature>
<dbReference type="SUPFAM" id="SSF118310">
    <property type="entry name" value="AN1-like Zinc finger"/>
    <property type="match status" value="1"/>
</dbReference>
<dbReference type="InterPro" id="IPR053061">
    <property type="entry name" value="AN1-type_zinc_finger"/>
</dbReference>
<keyword evidence="1" id="KW-0479">Metal-binding</keyword>
<dbReference type="Pfam" id="PF13843">
    <property type="entry name" value="DDE_Tnp_1_7"/>
    <property type="match status" value="1"/>
</dbReference>
<proteinExistence type="predicted"/>
<sequence length="585" mass="63566">MISSMHHIESKDSTKGIPEIISFYNSSKGGVDSLNEKCAKYSCARRSRRWPLVIFYRILDIAAADSFILSNYDSANRLMFMKILGKSLVTPHLERRDEASGGGGGGCKVTVVVVREGERVSVLRVLENEDGTYSPLTHHHTYSSSLRSLSEDGVECDSDSGSGGEDGLCAVHENAVTMGKMMELRRRMETLSLQRSSRPIRPHQPRSPRHQNDRRGETQDVMQKTRSEETLAVSSLFEERALRDCRAGSFLCSEPEEGFTPLYDGSYTRLDYDCPFADRYALLPPIGVRADSDHSLRDALDADTLASSLLVKEEAAIIEEGTQECHLPHTRAPPQARTHAPLAHALSAAAAPPPTTADYGPLVSGEASGWRARTFGSSSQLVGGAIGGTGGTLTATGGGGTSAVTSGRLSAGPHSASSLQLRAPPPRQHPPLSDAVFSSSTSDLEALRRNRLLPALSRHPNTEHLHLSDERLHQQRRAPHALEVGSERRQRRVNAALSELAPNSLSPAPATPLAQIQPQDKKSGRMRCALCRRRLTVATVHTCRCGGEFCAPHRYAEAHGCHYDYKALAAARQHPPLAAPKLPKI</sequence>
<evidence type="ECO:0000256" key="1">
    <source>
        <dbReference type="ARBA" id="ARBA00022723"/>
    </source>
</evidence>
<dbReference type="Proteomes" id="UP000299102">
    <property type="component" value="Unassembled WGS sequence"/>
</dbReference>
<dbReference type="SMART" id="SM00154">
    <property type="entry name" value="ZnF_AN1"/>
    <property type="match status" value="1"/>
</dbReference>
<dbReference type="OrthoDB" id="756206at2759"/>
<keyword evidence="2 4" id="KW-0863">Zinc-finger</keyword>
<accession>A0A4C1TVJ4</accession>
<evidence type="ECO:0000256" key="5">
    <source>
        <dbReference type="SAM" id="MobiDB-lite"/>
    </source>
</evidence>
<dbReference type="PANTHER" id="PTHR46728:SF1">
    <property type="entry name" value="AN1-TYPE ZINC FINGER PROTEIN 4"/>
    <property type="match status" value="1"/>
</dbReference>
<dbReference type="STRING" id="151549.A0A4C1TVJ4"/>
<feature type="region of interest" description="Disordered" evidence="5">
    <location>
        <begin position="192"/>
        <end position="226"/>
    </location>
</feature>
<organism evidence="7 8">
    <name type="scientific">Eumeta variegata</name>
    <name type="common">Bagworm moth</name>
    <name type="synonym">Eumeta japonica</name>
    <dbReference type="NCBI Taxonomy" id="151549"/>
    <lineage>
        <taxon>Eukaryota</taxon>
        <taxon>Metazoa</taxon>
        <taxon>Ecdysozoa</taxon>
        <taxon>Arthropoda</taxon>
        <taxon>Hexapoda</taxon>
        <taxon>Insecta</taxon>
        <taxon>Pterygota</taxon>
        <taxon>Neoptera</taxon>
        <taxon>Endopterygota</taxon>
        <taxon>Lepidoptera</taxon>
        <taxon>Glossata</taxon>
        <taxon>Ditrysia</taxon>
        <taxon>Tineoidea</taxon>
        <taxon>Psychidae</taxon>
        <taxon>Oiketicinae</taxon>
        <taxon>Eumeta</taxon>
    </lineage>
</organism>
<reference evidence="7 8" key="1">
    <citation type="journal article" date="2019" name="Commun. Biol.">
        <title>The bagworm genome reveals a unique fibroin gene that provides high tensile strength.</title>
        <authorList>
            <person name="Kono N."/>
            <person name="Nakamura H."/>
            <person name="Ohtoshi R."/>
            <person name="Tomita M."/>
            <person name="Numata K."/>
            <person name="Arakawa K."/>
        </authorList>
    </citation>
    <scope>NUCLEOTIDE SEQUENCE [LARGE SCALE GENOMIC DNA]</scope>
</reference>
<evidence type="ECO:0000256" key="2">
    <source>
        <dbReference type="ARBA" id="ARBA00022771"/>
    </source>
</evidence>